<dbReference type="Gene3D" id="3.40.30.10">
    <property type="entry name" value="Glutaredoxin"/>
    <property type="match status" value="1"/>
</dbReference>
<dbReference type="GO" id="GO:0015035">
    <property type="term" value="F:protein-disulfide reductase activity"/>
    <property type="evidence" value="ECO:0007669"/>
    <property type="project" value="UniProtKB-UniRule"/>
</dbReference>
<sequence length="107" mass="12029">MSILNITKENFQSEVTESKKPVLVDFWAPWCGYCRRISPALDQLGEENGGAVQIGKINIDEQMELAEKFQVMTIPTMILFKDGQVGKPLVAAQSKGQIEQWLKEQGM</sequence>
<dbReference type="EMBL" id="CP040058">
    <property type="protein sequence ID" value="QCP35941.1"/>
    <property type="molecule type" value="Genomic_DNA"/>
</dbReference>
<evidence type="ECO:0000256" key="1">
    <source>
        <dbReference type="ARBA" id="ARBA00008987"/>
    </source>
</evidence>
<dbReference type="PROSITE" id="PS51352">
    <property type="entry name" value="THIOREDOXIN_2"/>
    <property type="match status" value="1"/>
</dbReference>
<evidence type="ECO:0000256" key="10">
    <source>
        <dbReference type="PIRSR" id="PIRSR000077-4"/>
    </source>
</evidence>
<dbReference type="InterPro" id="IPR036249">
    <property type="entry name" value="Thioredoxin-like_sf"/>
</dbReference>
<gene>
    <name evidence="12" type="ORF">AR1Y2_2487</name>
</gene>
<name>A0A4P8IG70_9FIRM</name>
<feature type="active site" description="Nucleophile" evidence="9">
    <location>
        <position position="34"/>
    </location>
</feature>
<protein>
    <recommendedName>
        <fullName evidence="2 7">Thioredoxin</fullName>
    </recommendedName>
</protein>
<feature type="disulfide bond" description="Redox-active" evidence="10">
    <location>
        <begin position="31"/>
        <end position="34"/>
    </location>
</feature>
<evidence type="ECO:0000313" key="12">
    <source>
        <dbReference type="EMBL" id="QCP35941.1"/>
    </source>
</evidence>
<feature type="site" description="Deprotonates C-terminal active site Cys" evidence="9">
    <location>
        <position position="25"/>
    </location>
</feature>
<dbReference type="NCBIfam" id="TIGR01068">
    <property type="entry name" value="thioredoxin"/>
    <property type="match status" value="1"/>
</dbReference>
<organism evidence="12 13">
    <name type="scientific">Anaerostipes rhamnosivorans</name>
    <dbReference type="NCBI Taxonomy" id="1229621"/>
    <lineage>
        <taxon>Bacteria</taxon>
        <taxon>Bacillati</taxon>
        <taxon>Bacillota</taxon>
        <taxon>Clostridia</taxon>
        <taxon>Lachnospirales</taxon>
        <taxon>Lachnospiraceae</taxon>
        <taxon>Anaerostipes</taxon>
    </lineage>
</organism>
<comment type="similarity">
    <text evidence="1 8">Belongs to the thioredoxin family.</text>
</comment>
<dbReference type="KEGG" id="arf:AR1Y2_2487"/>
<feature type="domain" description="Thioredoxin" evidence="11">
    <location>
        <begin position="1"/>
        <end position="107"/>
    </location>
</feature>
<dbReference type="AlphaFoldDB" id="A0A4P8IG70"/>
<dbReference type="FunFam" id="3.40.30.10:FF:000001">
    <property type="entry name" value="Thioredoxin"/>
    <property type="match status" value="1"/>
</dbReference>
<keyword evidence="5 10" id="KW-1015">Disulfide bond</keyword>
<dbReference type="PRINTS" id="PR00421">
    <property type="entry name" value="THIOREDOXIN"/>
</dbReference>
<dbReference type="PROSITE" id="PS51354">
    <property type="entry name" value="GLUTAREDOXIN_2"/>
    <property type="match status" value="1"/>
</dbReference>
<dbReference type="Pfam" id="PF00085">
    <property type="entry name" value="Thioredoxin"/>
    <property type="match status" value="1"/>
</dbReference>
<dbReference type="GO" id="GO:0045454">
    <property type="term" value="P:cell redox homeostasis"/>
    <property type="evidence" value="ECO:0007669"/>
    <property type="project" value="TreeGrafter"/>
</dbReference>
<evidence type="ECO:0000256" key="9">
    <source>
        <dbReference type="PIRSR" id="PIRSR000077-1"/>
    </source>
</evidence>
<feature type="site" description="Contributes to redox potential value" evidence="9">
    <location>
        <position position="32"/>
    </location>
</feature>
<evidence type="ECO:0000259" key="11">
    <source>
        <dbReference type="PROSITE" id="PS51352"/>
    </source>
</evidence>
<evidence type="ECO:0000256" key="8">
    <source>
        <dbReference type="PIRNR" id="PIRNR000077"/>
    </source>
</evidence>
<feature type="site" description="Contributes to redox potential value" evidence="9">
    <location>
        <position position="33"/>
    </location>
</feature>
<dbReference type="PROSITE" id="PS00194">
    <property type="entry name" value="THIOREDOXIN_1"/>
    <property type="match status" value="1"/>
</dbReference>
<dbReference type="RefSeq" id="WP_137329238.1">
    <property type="nucleotide sequence ID" value="NZ_CP040058.1"/>
</dbReference>
<proteinExistence type="inferred from homology"/>
<dbReference type="InterPro" id="IPR013766">
    <property type="entry name" value="Thioredoxin_domain"/>
</dbReference>
<dbReference type="InterPro" id="IPR005746">
    <property type="entry name" value="Thioredoxin"/>
</dbReference>
<dbReference type="PANTHER" id="PTHR45663:SF11">
    <property type="entry name" value="GEO12009P1"/>
    <property type="match status" value="1"/>
</dbReference>
<evidence type="ECO:0000256" key="5">
    <source>
        <dbReference type="ARBA" id="ARBA00023157"/>
    </source>
</evidence>
<dbReference type="GO" id="GO:0005829">
    <property type="term" value="C:cytosol"/>
    <property type="evidence" value="ECO:0007669"/>
    <property type="project" value="TreeGrafter"/>
</dbReference>
<keyword evidence="3" id="KW-0813">Transport</keyword>
<dbReference type="InterPro" id="IPR017937">
    <property type="entry name" value="Thioredoxin_CS"/>
</dbReference>
<evidence type="ECO:0000256" key="7">
    <source>
        <dbReference type="NCBIfam" id="TIGR01068"/>
    </source>
</evidence>
<dbReference type="OrthoDB" id="9790390at2"/>
<reference evidence="12 13" key="1">
    <citation type="submission" date="2019-05" db="EMBL/GenBank/DDBJ databases">
        <title>Complete genome sequencing of Anaerostipes rhamnosivorans.</title>
        <authorList>
            <person name="Bui T.P.N."/>
            <person name="de Vos W.M."/>
        </authorList>
    </citation>
    <scope>NUCLEOTIDE SEQUENCE [LARGE SCALE GENOMIC DNA]</scope>
    <source>
        <strain evidence="12 13">1y2</strain>
    </source>
</reference>
<dbReference type="PANTHER" id="PTHR45663">
    <property type="entry name" value="GEO12009P1"/>
    <property type="match status" value="1"/>
</dbReference>
<dbReference type="PIRSF" id="PIRSF000077">
    <property type="entry name" value="Thioredoxin"/>
    <property type="match status" value="1"/>
</dbReference>
<accession>A0A4P8IG70</accession>
<evidence type="ECO:0000256" key="3">
    <source>
        <dbReference type="ARBA" id="ARBA00022448"/>
    </source>
</evidence>
<feature type="active site" description="Nucleophile" evidence="9">
    <location>
        <position position="31"/>
    </location>
</feature>
<dbReference type="SUPFAM" id="SSF52833">
    <property type="entry name" value="Thioredoxin-like"/>
    <property type="match status" value="1"/>
</dbReference>
<keyword evidence="4" id="KW-0249">Electron transport</keyword>
<evidence type="ECO:0000256" key="2">
    <source>
        <dbReference type="ARBA" id="ARBA00020570"/>
    </source>
</evidence>
<dbReference type="Proteomes" id="UP000298653">
    <property type="component" value="Chromosome"/>
</dbReference>
<evidence type="ECO:0000256" key="4">
    <source>
        <dbReference type="ARBA" id="ARBA00022982"/>
    </source>
</evidence>
<evidence type="ECO:0000256" key="6">
    <source>
        <dbReference type="ARBA" id="ARBA00023284"/>
    </source>
</evidence>
<keyword evidence="6 10" id="KW-0676">Redox-active center</keyword>
<keyword evidence="13" id="KW-1185">Reference proteome</keyword>
<evidence type="ECO:0000313" key="13">
    <source>
        <dbReference type="Proteomes" id="UP000298653"/>
    </source>
</evidence>
<dbReference type="CDD" id="cd02947">
    <property type="entry name" value="TRX_family"/>
    <property type="match status" value="1"/>
</dbReference>